<feature type="region of interest" description="Disordered" evidence="1">
    <location>
        <begin position="1"/>
        <end position="41"/>
    </location>
</feature>
<evidence type="ECO:0000313" key="2">
    <source>
        <dbReference type="EMBL" id="MFD0889649.1"/>
    </source>
</evidence>
<name>A0ABW3E2L5_9ACTN</name>
<proteinExistence type="predicted"/>
<evidence type="ECO:0008006" key="4">
    <source>
        <dbReference type="Google" id="ProtNLM"/>
    </source>
</evidence>
<gene>
    <name evidence="2" type="ORF">ACFQ08_34360</name>
</gene>
<reference evidence="3" key="1">
    <citation type="journal article" date="2019" name="Int. J. Syst. Evol. Microbiol.">
        <title>The Global Catalogue of Microorganisms (GCM) 10K type strain sequencing project: providing services to taxonomists for standard genome sequencing and annotation.</title>
        <authorList>
            <consortium name="The Broad Institute Genomics Platform"/>
            <consortium name="The Broad Institute Genome Sequencing Center for Infectious Disease"/>
            <person name="Wu L."/>
            <person name="Ma J."/>
        </authorList>
    </citation>
    <scope>NUCLEOTIDE SEQUENCE [LARGE SCALE GENOMIC DNA]</scope>
    <source>
        <strain evidence="3">CCUG 62974</strain>
    </source>
</reference>
<accession>A0ABW3E2L5</accession>
<keyword evidence="3" id="KW-1185">Reference proteome</keyword>
<protein>
    <recommendedName>
        <fullName evidence="4">DUF3263 domain-containing protein</fullName>
    </recommendedName>
</protein>
<organism evidence="2 3">
    <name type="scientific">Streptosporangium algeriense</name>
    <dbReference type="NCBI Taxonomy" id="1682748"/>
    <lineage>
        <taxon>Bacteria</taxon>
        <taxon>Bacillati</taxon>
        <taxon>Actinomycetota</taxon>
        <taxon>Actinomycetes</taxon>
        <taxon>Streptosporangiales</taxon>
        <taxon>Streptosporangiaceae</taxon>
        <taxon>Streptosporangium</taxon>
    </lineage>
</organism>
<dbReference type="Proteomes" id="UP001597024">
    <property type="component" value="Unassembled WGS sequence"/>
</dbReference>
<feature type="region of interest" description="Disordered" evidence="1">
    <location>
        <begin position="85"/>
        <end position="104"/>
    </location>
</feature>
<evidence type="ECO:0000256" key="1">
    <source>
        <dbReference type="SAM" id="MobiDB-lite"/>
    </source>
</evidence>
<comment type="caution">
    <text evidence="2">The sequence shown here is derived from an EMBL/GenBank/DDBJ whole genome shotgun (WGS) entry which is preliminary data.</text>
</comment>
<dbReference type="EMBL" id="JBHTHX010001952">
    <property type="protein sequence ID" value="MFD0889649.1"/>
    <property type="molecule type" value="Genomic_DNA"/>
</dbReference>
<sequence>MTAGSPATGPAPTPPANERLAEPERQTQRSRLALRRDGTSREQIRTYLGTTRHELSETLDAEHDARARLADLTAQVRTTYEQRDLALGPGPRWEEGAATPSTRA</sequence>
<evidence type="ECO:0000313" key="3">
    <source>
        <dbReference type="Proteomes" id="UP001597024"/>
    </source>
</evidence>